<dbReference type="EMBL" id="KK784878">
    <property type="protein sequence ID" value="KDO78765.1"/>
    <property type="molecule type" value="Genomic_DNA"/>
</dbReference>
<sequence length="36" mass="4008">IFLKSIDKFNEDGENQISLDSKANMKPLLEGNGDNL</sequence>
<dbReference type="EMBL" id="KK784878">
    <property type="protein sequence ID" value="KDO78763.1"/>
    <property type="molecule type" value="Genomic_DNA"/>
</dbReference>
<keyword evidence="2" id="KW-1185">Reference proteome</keyword>
<dbReference type="Proteomes" id="UP000027120">
    <property type="component" value="Unassembled WGS sequence"/>
</dbReference>
<organism evidence="1 2">
    <name type="scientific">Citrus sinensis</name>
    <name type="common">Sweet orange</name>
    <name type="synonym">Citrus aurantium var. sinensis</name>
    <dbReference type="NCBI Taxonomy" id="2711"/>
    <lineage>
        <taxon>Eukaryota</taxon>
        <taxon>Viridiplantae</taxon>
        <taxon>Streptophyta</taxon>
        <taxon>Embryophyta</taxon>
        <taxon>Tracheophyta</taxon>
        <taxon>Spermatophyta</taxon>
        <taxon>Magnoliopsida</taxon>
        <taxon>eudicotyledons</taxon>
        <taxon>Gunneridae</taxon>
        <taxon>Pentapetalae</taxon>
        <taxon>rosids</taxon>
        <taxon>malvids</taxon>
        <taxon>Sapindales</taxon>
        <taxon>Rutaceae</taxon>
        <taxon>Aurantioideae</taxon>
        <taxon>Citrus</taxon>
    </lineage>
</organism>
<proteinExistence type="predicted"/>
<dbReference type="AlphaFoldDB" id="A0A067GTY2"/>
<feature type="non-terminal residue" evidence="1">
    <location>
        <position position="1"/>
    </location>
</feature>
<dbReference type="EMBL" id="KK784878">
    <property type="protein sequence ID" value="KDO78761.1"/>
    <property type="molecule type" value="Genomic_DNA"/>
</dbReference>
<name>A0A067GTY2_CITSI</name>
<accession>A0A067GTY2</accession>
<gene>
    <name evidence="1" type="ORF">CISIN_1g0089571mg</name>
</gene>
<dbReference type="EMBL" id="KK784878">
    <property type="protein sequence ID" value="KDO78759.1"/>
    <property type="molecule type" value="Genomic_DNA"/>
</dbReference>
<evidence type="ECO:0000313" key="1">
    <source>
        <dbReference type="EMBL" id="KDO78761.1"/>
    </source>
</evidence>
<dbReference type="EMBL" id="KK784878">
    <property type="protein sequence ID" value="KDO78762.1"/>
    <property type="molecule type" value="Genomic_DNA"/>
</dbReference>
<protein>
    <submittedName>
        <fullName evidence="1">Uncharacterized protein</fullName>
    </submittedName>
</protein>
<dbReference type="EMBL" id="KK784878">
    <property type="protein sequence ID" value="KDO78760.1"/>
    <property type="molecule type" value="Genomic_DNA"/>
</dbReference>
<evidence type="ECO:0000313" key="2">
    <source>
        <dbReference type="Proteomes" id="UP000027120"/>
    </source>
</evidence>
<reference evidence="1 2" key="1">
    <citation type="submission" date="2014-04" db="EMBL/GenBank/DDBJ databases">
        <authorList>
            <consortium name="International Citrus Genome Consortium"/>
            <person name="Gmitter F."/>
            <person name="Chen C."/>
            <person name="Farmerie W."/>
            <person name="Harkins T."/>
            <person name="Desany B."/>
            <person name="Mohiuddin M."/>
            <person name="Kodira C."/>
            <person name="Borodovsky M."/>
            <person name="Lomsadze A."/>
            <person name="Burns P."/>
            <person name="Jenkins J."/>
            <person name="Prochnik S."/>
            <person name="Shu S."/>
            <person name="Chapman J."/>
            <person name="Pitluck S."/>
            <person name="Schmutz J."/>
            <person name="Rokhsar D."/>
        </authorList>
    </citation>
    <scope>NUCLEOTIDE SEQUENCE</scope>
</reference>
<dbReference type="EMBL" id="KK784878">
    <property type="protein sequence ID" value="KDO78764.1"/>
    <property type="molecule type" value="Genomic_DNA"/>
</dbReference>